<evidence type="ECO:0000313" key="2">
    <source>
        <dbReference type="Proteomes" id="UP000825072"/>
    </source>
</evidence>
<reference evidence="1" key="1">
    <citation type="submission" date="2021-06" db="EMBL/GenBank/DDBJ databases">
        <title>Genome sequence of Cutibacterium modestum strain KB17-24694.</title>
        <authorList>
            <person name="Dekio I."/>
            <person name="Asahina A."/>
            <person name="Nishida M."/>
        </authorList>
    </citation>
    <scope>NUCLEOTIDE SEQUENCE</scope>
    <source>
        <strain evidence="1">KB17-24694</strain>
    </source>
</reference>
<gene>
    <name evidence="1" type="ORF">KB1_15270</name>
</gene>
<dbReference type="RefSeq" id="WP_002527629.1">
    <property type="nucleotide sequence ID" value="NZ_AP024747.1"/>
</dbReference>
<dbReference type="EMBL" id="AP024747">
    <property type="protein sequence ID" value="BCY25537.1"/>
    <property type="molecule type" value="Genomic_DNA"/>
</dbReference>
<dbReference type="AlphaFoldDB" id="A0AAD1NV73"/>
<evidence type="ECO:0000313" key="1">
    <source>
        <dbReference type="EMBL" id="BCY25537.1"/>
    </source>
</evidence>
<dbReference type="GeneID" id="92881953"/>
<proteinExistence type="predicted"/>
<sequence length="46" mass="4951">MHVTSLGRKSSVHIIELHAAAVVQVFDYCHGTGRTALELTGETDKA</sequence>
<name>A0AAD1NV73_9ACTN</name>
<protein>
    <submittedName>
        <fullName evidence="1">Uncharacterized protein</fullName>
    </submittedName>
</protein>
<organism evidence="1 2">
    <name type="scientific">Cutibacterium modestum</name>
    <dbReference type="NCBI Taxonomy" id="2559073"/>
    <lineage>
        <taxon>Bacteria</taxon>
        <taxon>Bacillati</taxon>
        <taxon>Actinomycetota</taxon>
        <taxon>Actinomycetes</taxon>
        <taxon>Propionibacteriales</taxon>
        <taxon>Propionibacteriaceae</taxon>
        <taxon>Cutibacterium</taxon>
    </lineage>
</organism>
<accession>A0AAD1NV73</accession>
<dbReference type="Proteomes" id="UP000825072">
    <property type="component" value="Chromosome 1"/>
</dbReference>